<feature type="domain" description="C2H2-type" evidence="15">
    <location>
        <begin position="1203"/>
        <end position="1232"/>
    </location>
</feature>
<evidence type="ECO:0000256" key="3">
    <source>
        <dbReference type="ARBA" id="ARBA00022737"/>
    </source>
</evidence>
<dbReference type="SUPFAM" id="SSF57667">
    <property type="entry name" value="beta-beta-alpha zinc fingers"/>
    <property type="match status" value="1"/>
</dbReference>
<keyword evidence="9" id="KW-0408">Iron</keyword>
<dbReference type="Pfam" id="PF02373">
    <property type="entry name" value="JmjC"/>
    <property type="match status" value="1"/>
</dbReference>
<feature type="domain" description="C2H2-type" evidence="15">
    <location>
        <begin position="1263"/>
        <end position="1294"/>
    </location>
</feature>
<dbReference type="FunFam" id="3.30.160.60:FF:000747">
    <property type="entry name" value="Probable lysine-specific demethylase ELF6"/>
    <property type="match status" value="1"/>
</dbReference>
<dbReference type="PROSITE" id="PS51184">
    <property type="entry name" value="JMJC"/>
    <property type="match status" value="1"/>
</dbReference>
<dbReference type="InterPro" id="IPR003347">
    <property type="entry name" value="JmjC_dom"/>
</dbReference>
<evidence type="ECO:0000313" key="18">
    <source>
        <dbReference type="EMBL" id="RWR96955.1"/>
    </source>
</evidence>
<feature type="region of interest" description="Disordered" evidence="14">
    <location>
        <begin position="743"/>
        <end position="763"/>
    </location>
</feature>
<feature type="domain" description="C2H2-type" evidence="15">
    <location>
        <begin position="1233"/>
        <end position="1262"/>
    </location>
</feature>
<feature type="region of interest" description="Disordered" evidence="14">
    <location>
        <begin position="1059"/>
        <end position="1140"/>
    </location>
</feature>
<gene>
    <name evidence="18" type="ORF">CKAN_02636000</name>
</gene>
<keyword evidence="2" id="KW-0479">Metal-binding</keyword>
<feature type="domain" description="JmjC" evidence="17">
    <location>
        <begin position="187"/>
        <end position="353"/>
    </location>
</feature>
<evidence type="ECO:0000256" key="13">
    <source>
        <dbReference type="PROSITE-ProRule" id="PRU00042"/>
    </source>
</evidence>
<dbReference type="InterPro" id="IPR036236">
    <property type="entry name" value="Znf_C2H2_sf"/>
</dbReference>
<evidence type="ECO:0000256" key="6">
    <source>
        <dbReference type="ARBA" id="ARBA00022853"/>
    </source>
</evidence>
<dbReference type="STRING" id="337451.A0A3S3PAA0"/>
<keyword evidence="7" id="KW-0223">Dioxygenase</keyword>
<keyword evidence="12" id="KW-0539">Nucleus</keyword>
<dbReference type="GO" id="GO:0034647">
    <property type="term" value="F:histone H3K4me/H3K4me2/H3K4me3 demethylase activity"/>
    <property type="evidence" value="ECO:0007669"/>
    <property type="project" value="TreeGrafter"/>
</dbReference>
<dbReference type="Gene3D" id="3.30.160.60">
    <property type="entry name" value="Classic Zinc Finger"/>
    <property type="match status" value="1"/>
</dbReference>
<feature type="compositionally biased region" description="Basic and acidic residues" evidence="14">
    <location>
        <begin position="1110"/>
        <end position="1130"/>
    </location>
</feature>
<accession>A0A3S3PAA0</accession>
<dbReference type="PANTHER" id="PTHR10694:SF38">
    <property type="entry name" value="LYSINE-SPECIFIC DEMETHYLASE REF6"/>
    <property type="match status" value="1"/>
</dbReference>
<dbReference type="FunFam" id="2.60.120.650:FF:000023">
    <property type="entry name" value="Probable lysine-specific demethylase ELF6"/>
    <property type="match status" value="1"/>
</dbReference>
<dbReference type="PROSITE" id="PS00028">
    <property type="entry name" value="ZINC_FINGER_C2H2_1"/>
    <property type="match status" value="3"/>
</dbReference>
<keyword evidence="6" id="KW-0156">Chromatin regulator</keyword>
<dbReference type="Pfam" id="PF02375">
    <property type="entry name" value="JmjN"/>
    <property type="match status" value="1"/>
</dbReference>
<comment type="caution">
    <text evidence="18">The sequence shown here is derived from an EMBL/GenBank/DDBJ whole genome shotgun (WGS) entry which is preliminary data.</text>
</comment>
<dbReference type="GO" id="GO:0040029">
    <property type="term" value="P:epigenetic regulation of gene expression"/>
    <property type="evidence" value="ECO:0007669"/>
    <property type="project" value="UniProtKB-ARBA"/>
</dbReference>
<keyword evidence="19" id="KW-1185">Reference proteome</keyword>
<dbReference type="GO" id="GO:0008168">
    <property type="term" value="F:methyltransferase activity"/>
    <property type="evidence" value="ECO:0007669"/>
    <property type="project" value="UniProtKB-KW"/>
</dbReference>
<name>A0A3S3PAA0_9MAGN</name>
<reference evidence="18 19" key="1">
    <citation type="journal article" date="2019" name="Nat. Plants">
        <title>Stout camphor tree genome fills gaps in understanding of flowering plant genome evolution.</title>
        <authorList>
            <person name="Chaw S.M."/>
            <person name="Liu Y.C."/>
            <person name="Wu Y.W."/>
            <person name="Wang H.Y."/>
            <person name="Lin C.I."/>
            <person name="Wu C.S."/>
            <person name="Ke H.M."/>
            <person name="Chang L.Y."/>
            <person name="Hsu C.Y."/>
            <person name="Yang H.T."/>
            <person name="Sudianto E."/>
            <person name="Hsu M.H."/>
            <person name="Wu K.P."/>
            <person name="Wang L.N."/>
            <person name="Leebens-Mack J.H."/>
            <person name="Tsai I.J."/>
        </authorList>
    </citation>
    <scope>NUCLEOTIDE SEQUENCE [LARGE SCALE GENOMIC DNA]</scope>
    <source>
        <strain evidence="19">cv. Chaw 1501</strain>
        <tissue evidence="18">Young leaves</tissue>
    </source>
</reference>
<dbReference type="GO" id="GO:0032259">
    <property type="term" value="P:methylation"/>
    <property type="evidence" value="ECO:0007669"/>
    <property type="project" value="UniProtKB-KW"/>
</dbReference>
<protein>
    <submittedName>
        <fullName evidence="18">Lysine-specific demethylase REF6-like protein</fullName>
    </submittedName>
</protein>
<dbReference type="InterPro" id="IPR013087">
    <property type="entry name" value="Znf_C2H2_type"/>
</dbReference>
<evidence type="ECO:0000256" key="7">
    <source>
        <dbReference type="ARBA" id="ARBA00022964"/>
    </source>
</evidence>
<dbReference type="OrthoDB" id="9547406at2759"/>
<evidence type="ECO:0000256" key="11">
    <source>
        <dbReference type="ARBA" id="ARBA00023163"/>
    </source>
</evidence>
<feature type="compositionally biased region" description="Basic and acidic residues" evidence="14">
    <location>
        <begin position="1069"/>
        <end position="1079"/>
    </location>
</feature>
<evidence type="ECO:0000256" key="4">
    <source>
        <dbReference type="ARBA" id="ARBA00022771"/>
    </source>
</evidence>
<dbReference type="InterPro" id="IPR003349">
    <property type="entry name" value="JmjN"/>
</dbReference>
<dbReference type="EMBL" id="QPKB01000012">
    <property type="protein sequence ID" value="RWR96955.1"/>
    <property type="molecule type" value="Genomic_DNA"/>
</dbReference>
<comment type="subcellular location">
    <subcellularLocation>
        <location evidence="1">Nucleus</location>
    </subcellularLocation>
</comment>
<evidence type="ECO:0000259" key="15">
    <source>
        <dbReference type="PROSITE" id="PS50157"/>
    </source>
</evidence>
<dbReference type="PANTHER" id="PTHR10694">
    <property type="entry name" value="LYSINE-SPECIFIC DEMETHYLASE"/>
    <property type="match status" value="1"/>
</dbReference>
<dbReference type="PROSITE" id="PS50157">
    <property type="entry name" value="ZINC_FINGER_C2H2_2"/>
    <property type="match status" value="3"/>
</dbReference>
<evidence type="ECO:0000256" key="8">
    <source>
        <dbReference type="ARBA" id="ARBA00023002"/>
    </source>
</evidence>
<evidence type="ECO:0000259" key="16">
    <source>
        <dbReference type="PROSITE" id="PS51183"/>
    </source>
</evidence>
<dbReference type="PROSITE" id="PS51183">
    <property type="entry name" value="JMJN"/>
    <property type="match status" value="1"/>
</dbReference>
<evidence type="ECO:0000256" key="10">
    <source>
        <dbReference type="ARBA" id="ARBA00023015"/>
    </source>
</evidence>
<evidence type="ECO:0000313" key="19">
    <source>
        <dbReference type="Proteomes" id="UP000283530"/>
    </source>
</evidence>
<organism evidence="18 19">
    <name type="scientific">Cinnamomum micranthum f. kanehirae</name>
    <dbReference type="NCBI Taxonomy" id="337451"/>
    <lineage>
        <taxon>Eukaryota</taxon>
        <taxon>Viridiplantae</taxon>
        <taxon>Streptophyta</taxon>
        <taxon>Embryophyta</taxon>
        <taxon>Tracheophyta</taxon>
        <taxon>Spermatophyta</taxon>
        <taxon>Magnoliopsida</taxon>
        <taxon>Magnoliidae</taxon>
        <taxon>Laurales</taxon>
        <taxon>Lauraceae</taxon>
        <taxon>Cinnamomum</taxon>
    </lineage>
</organism>
<evidence type="ECO:0000256" key="2">
    <source>
        <dbReference type="ARBA" id="ARBA00022723"/>
    </source>
</evidence>
<keyword evidence="18" id="KW-0489">Methyltransferase</keyword>
<dbReference type="Proteomes" id="UP000283530">
    <property type="component" value="Unassembled WGS sequence"/>
</dbReference>
<evidence type="ECO:0000259" key="17">
    <source>
        <dbReference type="PROSITE" id="PS51184"/>
    </source>
</evidence>
<dbReference type="GO" id="GO:0008270">
    <property type="term" value="F:zinc ion binding"/>
    <property type="evidence" value="ECO:0007669"/>
    <property type="project" value="UniProtKB-KW"/>
</dbReference>
<keyword evidence="5" id="KW-0862">Zinc</keyword>
<dbReference type="Gene3D" id="2.60.120.650">
    <property type="entry name" value="Cupin"/>
    <property type="match status" value="1"/>
</dbReference>
<dbReference type="GO" id="GO:0005634">
    <property type="term" value="C:nucleus"/>
    <property type="evidence" value="ECO:0007669"/>
    <property type="project" value="UniProtKB-SubCell"/>
</dbReference>
<evidence type="ECO:0000256" key="9">
    <source>
        <dbReference type="ARBA" id="ARBA00023004"/>
    </source>
</evidence>
<keyword evidence="11" id="KW-0804">Transcription</keyword>
<keyword evidence="4 13" id="KW-0863">Zinc-finger</keyword>
<proteinExistence type="predicted"/>
<feature type="compositionally biased region" description="Polar residues" evidence="14">
    <location>
        <begin position="754"/>
        <end position="763"/>
    </location>
</feature>
<sequence length="1295" mass="143334">MAAISSSATDQSPEILSWLKSLPLAPEYHPSLEEFKEPISYILKIEKEASRFGICKIVPPLPAPLKKTAITNLNRSLAARNPEKQATFTTRQQQIGFCPRRQRPVQRPVWKSGESYNLQQFEAKAKQFEKTHLKKNAKRGLSALEIESLFWKATVDKPFTVEYANDMPGSAFGEAGEATGAAVTVGETAWNMRGAARAKGSLLRFMKEEIAGVTSPMVYVGMMFSWFAWHVEDHDLHSLNYLHMGAAKTWYGVPRDAAVAFEEVVRVQGYGGEVNPVVTFATLGEKTTVMSPEVLIGAGIPCCRLVQNAGDFVVTFPRAYHSGFSHGYNCGEAANIATPEWLRVAKEAAIRRASINYPPMVSHFQLLYAFALTMFSRNVRPMSLLFLKYDIGFSFRVPLSISDKPRSSRLKDKKRGEGEIIIKELFVQNVIENNDLLNILLEKGSSCVLLPLDSSGISFCSNSRLGSQIMLKAKPSLGLWSQQEAMEASGSLLCEDAVLDRNMGFMHSNGLCQGKKISSVKYGQCASDYLYASTDSCHSESEKEGTSKVNGLLDKGLFPCVTCGILSFACVAVIQPREAAARYLMSADCNFFGDQSIGLGVTSDQPHDVDYITENSNLDAFSGRMEKDGNGGLYDIFVQAADYPLQAPDQMLVPASNTIAQSISSLDLLANAYGDSSDSEEEAVGHPKMSVSSNKNDLAGLPLACYEDTEVLSLGGDCQTGAVGVLCHPLSVPTMAEEAPTGISSVNDKCPQTPDCSPGTSLENAVSVRPLGLASTSRKPMVTSGRMITSQVTNSGKVGHKESDGSSRTCISNSAATGNFNGTTQFGDIDGSLKNGNKSIIQRSDKDSSRMHIFCLEHAVEVEKQLRSIGGVHMLLLCHPDYPKLEAHAKSLAKELENNYHWKDVYFREATNEDRETIRSALDDEEGIVGNGDWAVKMGINLYHSANLSKSPLYSKQMPYNPVLYKAFGRSLMNSPTNPNALSRRSGRQKKIVVAGRWCGKVWMSNQVHPYLANRECPEQEPVGGLHHIQDPDQKLEMETEIRQDEILMLPEGNLLPIATKPGKKRKRPIENVDSKKPNYPDIENTLEVAEGSPGNPSSFSRMILRSRMKHDDMGCNDSHFQDENEGERGTRRRRPSKLKDVEAKLKEVQLKPAGERRARKKKAKKAPSNNEVTVKDVEYHCDVEGCTMGFRTKQELTLHKRNICSVKGCEKKLFSHKYLVQHHRVHIDDRPLKCTWKGCKKAFKWAWARTEHLRVHTGARPYVCREAGCGQTFRFVSDFSRHKRKTGHSVKSKT</sequence>
<dbReference type="SMART" id="SM00545">
    <property type="entry name" value="JmjN"/>
    <property type="match status" value="1"/>
</dbReference>
<dbReference type="SUPFAM" id="SSF51197">
    <property type="entry name" value="Clavaminate synthase-like"/>
    <property type="match status" value="1"/>
</dbReference>
<evidence type="ECO:0000256" key="5">
    <source>
        <dbReference type="ARBA" id="ARBA00022833"/>
    </source>
</evidence>
<evidence type="ECO:0000256" key="12">
    <source>
        <dbReference type="ARBA" id="ARBA00023242"/>
    </source>
</evidence>
<keyword evidence="3" id="KW-0677">Repeat</keyword>
<dbReference type="SMART" id="SM00355">
    <property type="entry name" value="ZnF_C2H2"/>
    <property type="match status" value="4"/>
</dbReference>
<keyword evidence="18" id="KW-0808">Transferase</keyword>
<keyword evidence="10" id="KW-0805">Transcription regulation</keyword>
<evidence type="ECO:0000256" key="1">
    <source>
        <dbReference type="ARBA" id="ARBA00004123"/>
    </source>
</evidence>
<evidence type="ECO:0000256" key="14">
    <source>
        <dbReference type="SAM" id="MobiDB-lite"/>
    </source>
</evidence>
<keyword evidence="8" id="KW-0560">Oxidoreductase</keyword>
<dbReference type="SMART" id="SM00558">
    <property type="entry name" value="JmjC"/>
    <property type="match status" value="1"/>
</dbReference>
<dbReference type="GO" id="GO:0000785">
    <property type="term" value="C:chromatin"/>
    <property type="evidence" value="ECO:0007669"/>
    <property type="project" value="TreeGrafter"/>
</dbReference>
<feature type="domain" description="JmjN" evidence="16">
    <location>
        <begin position="25"/>
        <end position="66"/>
    </location>
</feature>